<dbReference type="InterPro" id="IPR006130">
    <property type="entry name" value="Asp/Orn_carbamoylTrfase"/>
</dbReference>
<evidence type="ECO:0000256" key="7">
    <source>
        <dbReference type="ARBA" id="ARBA00048859"/>
    </source>
</evidence>
<evidence type="ECO:0000256" key="2">
    <source>
        <dbReference type="ARBA" id="ARBA00008896"/>
    </source>
</evidence>
<dbReference type="PRINTS" id="PR00101">
    <property type="entry name" value="ATCASE"/>
</dbReference>
<dbReference type="GO" id="GO:0006207">
    <property type="term" value="P:'de novo' pyrimidine nucleobase biosynthetic process"/>
    <property type="evidence" value="ECO:0007669"/>
    <property type="project" value="InterPro"/>
</dbReference>
<comment type="similarity">
    <text evidence="2">Belongs to the aspartate/ornithine carbamoyltransferase superfamily. ATCase family.</text>
</comment>
<dbReference type="HAMAP" id="MF_00001">
    <property type="entry name" value="Asp_carb_tr"/>
    <property type="match status" value="1"/>
</dbReference>
<dbReference type="EC" id="2.1.3.2" evidence="3"/>
<protein>
    <recommendedName>
        <fullName evidence="3">aspartate carbamoyltransferase</fullName>
        <ecNumber evidence="3">2.1.3.2</ecNumber>
    </recommendedName>
</protein>
<evidence type="ECO:0000256" key="1">
    <source>
        <dbReference type="ARBA" id="ARBA00004852"/>
    </source>
</evidence>
<name>W4GN12_APHAT</name>
<dbReference type="InterPro" id="IPR036901">
    <property type="entry name" value="Asp/Orn_carbamoylTrfase_sf"/>
</dbReference>
<comment type="function">
    <text evidence="6">Catalyzes the condensation of carbamoyl phosphate and aspartate to form carbamoyl aspartate and inorganic phosphate, the committed step in the de novo pyrimidine nucleotide biosynthesis pathway.</text>
</comment>
<dbReference type="Pfam" id="PF02729">
    <property type="entry name" value="OTCace_N"/>
    <property type="match status" value="1"/>
</dbReference>
<dbReference type="FunFam" id="3.40.50.1370:FF:000002">
    <property type="entry name" value="Aspartate carbamoyltransferase 2"/>
    <property type="match status" value="1"/>
</dbReference>
<evidence type="ECO:0000259" key="9">
    <source>
        <dbReference type="Pfam" id="PF00185"/>
    </source>
</evidence>
<dbReference type="PANTHER" id="PTHR45753">
    <property type="entry name" value="ORNITHINE CARBAMOYLTRANSFERASE, MITOCHONDRIAL"/>
    <property type="match status" value="1"/>
</dbReference>
<dbReference type="UniPathway" id="UPA00070">
    <property type="reaction ID" value="UER00116"/>
</dbReference>
<keyword evidence="5" id="KW-0665">Pyrimidine biosynthesis</keyword>
<sequence>MKRKHWTTMDKLGSISGSWNGKDVVSTEQFDATNVRFLFQVADRMKEMVARQGTDDTLRGKVLANVFFEPSTRTSCSFQAAMVRLGGAVVCVNESSSSSKKGETLSDTIKCLECYTDLLVLRHPVLGAAATAAAASSKPIINAGDGVGEHPTQALLDLYTIYQEAKLADLDLSGKVITMVGDLKNGRTVHSLAKLLAHFNAKLNYVAPESLKMPKYVVDALAAQGVVQRETTDLDSVLRESDVLYITRIQKERFDTVEEYDAVKDSFRITRATLENAKATAILMHPLPRVNEIEVDVDSDPRAAYFRQMEYGMYVRMAILALVVGRA</sequence>
<dbReference type="NCBIfam" id="NF002032">
    <property type="entry name" value="PRK00856.1"/>
    <property type="match status" value="1"/>
</dbReference>
<proteinExistence type="inferred from homology"/>
<evidence type="ECO:0000256" key="5">
    <source>
        <dbReference type="ARBA" id="ARBA00022975"/>
    </source>
</evidence>
<dbReference type="OrthoDB" id="1924069at2759"/>
<keyword evidence="4 8" id="KW-0808">Transferase</keyword>
<evidence type="ECO:0000256" key="4">
    <source>
        <dbReference type="ARBA" id="ARBA00022679"/>
    </source>
</evidence>
<dbReference type="GeneID" id="20808244"/>
<comment type="pathway">
    <text evidence="1">Pyrimidine metabolism; UMP biosynthesis via de novo pathway; (S)-dihydroorotate from bicarbonate: step 2/3.</text>
</comment>
<reference evidence="11" key="1">
    <citation type="submission" date="2013-12" db="EMBL/GenBank/DDBJ databases">
        <title>The Genome Sequence of Aphanomyces astaci APO3.</title>
        <authorList>
            <consortium name="The Broad Institute Genomics Platform"/>
            <person name="Russ C."/>
            <person name="Tyler B."/>
            <person name="van West P."/>
            <person name="Dieguez-Uribeondo J."/>
            <person name="Young S.K."/>
            <person name="Zeng Q."/>
            <person name="Gargeya S."/>
            <person name="Fitzgerald M."/>
            <person name="Abouelleil A."/>
            <person name="Alvarado L."/>
            <person name="Chapman S.B."/>
            <person name="Gainer-Dewar J."/>
            <person name="Goldberg J."/>
            <person name="Griggs A."/>
            <person name="Gujja S."/>
            <person name="Hansen M."/>
            <person name="Howarth C."/>
            <person name="Imamovic A."/>
            <person name="Ireland A."/>
            <person name="Larimer J."/>
            <person name="McCowan C."/>
            <person name="Murphy C."/>
            <person name="Pearson M."/>
            <person name="Poon T.W."/>
            <person name="Priest M."/>
            <person name="Roberts A."/>
            <person name="Saif S."/>
            <person name="Shea T."/>
            <person name="Sykes S."/>
            <person name="Wortman J."/>
            <person name="Nusbaum C."/>
            <person name="Birren B."/>
        </authorList>
    </citation>
    <scope>NUCLEOTIDE SEQUENCE [LARGE SCALE GENOMIC DNA]</scope>
    <source>
        <strain evidence="11">APO3</strain>
    </source>
</reference>
<dbReference type="FunFam" id="3.40.50.1370:FF:000005">
    <property type="entry name" value="CAD protein-like isoform X1"/>
    <property type="match status" value="1"/>
</dbReference>
<dbReference type="NCBIfam" id="TIGR00670">
    <property type="entry name" value="asp_carb_tr"/>
    <property type="match status" value="1"/>
</dbReference>
<comment type="catalytic activity">
    <reaction evidence="7">
        <text>carbamoyl phosphate + L-aspartate = N-carbamoyl-L-aspartate + phosphate + H(+)</text>
        <dbReference type="Rhea" id="RHEA:20013"/>
        <dbReference type="ChEBI" id="CHEBI:15378"/>
        <dbReference type="ChEBI" id="CHEBI:29991"/>
        <dbReference type="ChEBI" id="CHEBI:32814"/>
        <dbReference type="ChEBI" id="CHEBI:43474"/>
        <dbReference type="ChEBI" id="CHEBI:58228"/>
        <dbReference type="EC" id="2.1.3.2"/>
    </reaction>
</comment>
<evidence type="ECO:0000256" key="6">
    <source>
        <dbReference type="ARBA" id="ARBA00043884"/>
    </source>
</evidence>
<accession>W4GN12</accession>
<dbReference type="AlphaFoldDB" id="W4GN12"/>
<evidence type="ECO:0000256" key="3">
    <source>
        <dbReference type="ARBA" id="ARBA00013008"/>
    </source>
</evidence>
<dbReference type="VEuPathDB" id="FungiDB:H257_06248"/>
<dbReference type="STRING" id="112090.W4GN12"/>
<dbReference type="InterPro" id="IPR006131">
    <property type="entry name" value="Asp_carbamoyltransf_Asp/Orn-bd"/>
</dbReference>
<dbReference type="InterPro" id="IPR002082">
    <property type="entry name" value="Asp_carbamoyltransf"/>
</dbReference>
<dbReference type="GO" id="GO:0004070">
    <property type="term" value="F:aspartate carbamoyltransferase activity"/>
    <property type="evidence" value="ECO:0007669"/>
    <property type="project" value="UniProtKB-EC"/>
</dbReference>
<dbReference type="Gene3D" id="3.40.50.1370">
    <property type="entry name" value="Aspartate/ornithine carbamoyltransferase"/>
    <property type="match status" value="2"/>
</dbReference>
<dbReference type="GO" id="GO:0006520">
    <property type="term" value="P:amino acid metabolic process"/>
    <property type="evidence" value="ECO:0007669"/>
    <property type="project" value="InterPro"/>
</dbReference>
<gene>
    <name evidence="11" type="ORF">H257_06248</name>
</gene>
<dbReference type="EMBL" id="KI913125">
    <property type="protein sequence ID" value="ETV80761.1"/>
    <property type="molecule type" value="Genomic_DNA"/>
</dbReference>
<feature type="domain" description="Aspartate/ornithine carbamoyltransferase carbamoyl-P binding" evidence="10">
    <location>
        <begin position="22"/>
        <end position="163"/>
    </location>
</feature>
<dbReference type="PRINTS" id="PR00100">
    <property type="entry name" value="AOTCASE"/>
</dbReference>
<dbReference type="PROSITE" id="PS00097">
    <property type="entry name" value="CARBAMOYLTRANSFERASE"/>
    <property type="match status" value="1"/>
</dbReference>
<dbReference type="SUPFAM" id="SSF53671">
    <property type="entry name" value="Aspartate/ornithine carbamoyltransferase"/>
    <property type="match status" value="1"/>
</dbReference>
<evidence type="ECO:0000259" key="10">
    <source>
        <dbReference type="Pfam" id="PF02729"/>
    </source>
</evidence>
<feature type="domain" description="Aspartate/ornithine carbamoyltransferase Asp/Orn-binding" evidence="9">
    <location>
        <begin position="174"/>
        <end position="322"/>
    </location>
</feature>
<dbReference type="PANTHER" id="PTHR45753:SF6">
    <property type="entry name" value="ASPARTATE CARBAMOYLTRANSFERASE"/>
    <property type="match status" value="1"/>
</dbReference>
<dbReference type="Pfam" id="PF00185">
    <property type="entry name" value="OTCace"/>
    <property type="match status" value="1"/>
</dbReference>
<organism evidence="11">
    <name type="scientific">Aphanomyces astaci</name>
    <name type="common">Crayfish plague agent</name>
    <dbReference type="NCBI Taxonomy" id="112090"/>
    <lineage>
        <taxon>Eukaryota</taxon>
        <taxon>Sar</taxon>
        <taxon>Stramenopiles</taxon>
        <taxon>Oomycota</taxon>
        <taxon>Saprolegniomycetes</taxon>
        <taxon>Saprolegniales</taxon>
        <taxon>Verrucalvaceae</taxon>
        <taxon>Aphanomyces</taxon>
    </lineage>
</organism>
<evidence type="ECO:0000313" key="11">
    <source>
        <dbReference type="EMBL" id="ETV80761.1"/>
    </source>
</evidence>
<dbReference type="InterPro" id="IPR006132">
    <property type="entry name" value="Asp/Orn_carbamoyltranf_P-bd"/>
</dbReference>
<dbReference type="GO" id="GO:0044205">
    <property type="term" value="P:'de novo' UMP biosynthetic process"/>
    <property type="evidence" value="ECO:0007669"/>
    <property type="project" value="UniProtKB-UniPathway"/>
</dbReference>
<evidence type="ECO:0000256" key="8">
    <source>
        <dbReference type="RuleBase" id="RU003634"/>
    </source>
</evidence>
<dbReference type="GO" id="GO:0016597">
    <property type="term" value="F:amino acid binding"/>
    <property type="evidence" value="ECO:0007669"/>
    <property type="project" value="InterPro"/>
</dbReference>
<dbReference type="RefSeq" id="XP_009829708.1">
    <property type="nucleotide sequence ID" value="XM_009831406.1"/>
</dbReference>